<dbReference type="PANTHER" id="PTHR44688:SF16">
    <property type="entry name" value="DNA-BINDING TRANSCRIPTIONAL ACTIVATOR DEVR_DOSR"/>
    <property type="match status" value="1"/>
</dbReference>
<gene>
    <name evidence="5" type="primary">plaR</name>
</gene>
<dbReference type="SUPFAM" id="SSF46894">
    <property type="entry name" value="C-terminal effector domain of the bipartite response regulators"/>
    <property type="match status" value="1"/>
</dbReference>
<evidence type="ECO:0000256" key="2">
    <source>
        <dbReference type="ARBA" id="ARBA00023125"/>
    </source>
</evidence>
<dbReference type="SMART" id="SM00421">
    <property type="entry name" value="HTH_LUXR"/>
    <property type="match status" value="1"/>
</dbReference>
<dbReference type="InterPro" id="IPR036693">
    <property type="entry name" value="TF_LuxR_autoind-bd_dom_sf"/>
</dbReference>
<dbReference type="PANTHER" id="PTHR44688">
    <property type="entry name" value="DNA-BINDING TRANSCRIPTIONAL ACTIVATOR DEVR_DOSR"/>
    <property type="match status" value="1"/>
</dbReference>
<name>Q3MQ49_BURPL</name>
<evidence type="ECO:0000313" key="5">
    <source>
        <dbReference type="EMBL" id="CAJ30486.1"/>
    </source>
</evidence>
<keyword evidence="3" id="KW-0804">Transcription</keyword>
<dbReference type="CDD" id="cd06170">
    <property type="entry name" value="LuxR_C_like"/>
    <property type="match status" value="1"/>
</dbReference>
<feature type="domain" description="HTH luxR-type" evidence="4">
    <location>
        <begin position="169"/>
        <end position="235"/>
    </location>
</feature>
<evidence type="ECO:0000259" key="4">
    <source>
        <dbReference type="PROSITE" id="PS50043"/>
    </source>
</evidence>
<evidence type="ECO:0000256" key="3">
    <source>
        <dbReference type="ARBA" id="ARBA00023163"/>
    </source>
</evidence>
<protein>
    <submittedName>
        <fullName evidence="5">PlaR protein</fullName>
    </submittedName>
</protein>
<accession>Q3MQ49</accession>
<organism evidence="5">
    <name type="scientific">Burkholderia plantarii</name>
    <dbReference type="NCBI Taxonomy" id="41899"/>
    <lineage>
        <taxon>Bacteria</taxon>
        <taxon>Pseudomonadati</taxon>
        <taxon>Pseudomonadota</taxon>
        <taxon>Betaproteobacteria</taxon>
        <taxon>Burkholderiales</taxon>
        <taxon>Burkholderiaceae</taxon>
        <taxon>Burkholderia</taxon>
    </lineage>
</organism>
<dbReference type="InterPro" id="IPR005143">
    <property type="entry name" value="TF_LuxR_autoind-bd_dom"/>
</dbReference>
<dbReference type="InterPro" id="IPR016032">
    <property type="entry name" value="Sig_transdc_resp-reg_C-effctor"/>
</dbReference>
<sequence length="240" mass="26746">MELRWQDAYHQFNTAENEQQLFHQVSAYSKRLGFEYCCYGIRVPQPGSQPLVEIFDTYPPGWMAHYQARNYIEIDPTVRDGAASPNMIIWPDADAAEQPSLWRDARDFGMSVGVAQSSWAARGVFGLLTIARRSDRLTPAEINSLTLQANWLANLSHSLMGRFLVPKLSPAASISLTKREREVLSWTSEGRTASEIGEQLNISERTVTFHINNILAKLGAANKVQAVVVKAIGMGLIQAP</sequence>
<dbReference type="GO" id="GO:0003677">
    <property type="term" value="F:DNA binding"/>
    <property type="evidence" value="ECO:0007669"/>
    <property type="project" value="UniProtKB-KW"/>
</dbReference>
<reference evidence="5" key="2">
    <citation type="submission" date="2005-09" db="EMBL/GenBank/DDBJ databases">
        <authorList>
            <person name="Venturi V."/>
        </authorList>
    </citation>
    <scope>NUCLEOTIDE SEQUENCE</scope>
    <source>
        <strain evidence="5">ATCC 43733</strain>
    </source>
</reference>
<dbReference type="Pfam" id="PF00196">
    <property type="entry name" value="GerE"/>
    <property type="match status" value="1"/>
</dbReference>
<keyword evidence="2" id="KW-0238">DNA-binding</keyword>
<proteinExistence type="predicted"/>
<dbReference type="Gene3D" id="3.30.450.80">
    <property type="entry name" value="Transcription factor LuxR-like, autoinducer-binding domain"/>
    <property type="match status" value="1"/>
</dbReference>
<dbReference type="Gene3D" id="1.10.10.10">
    <property type="entry name" value="Winged helix-like DNA-binding domain superfamily/Winged helix DNA-binding domain"/>
    <property type="match status" value="1"/>
</dbReference>
<dbReference type="PROSITE" id="PS00622">
    <property type="entry name" value="HTH_LUXR_1"/>
    <property type="match status" value="1"/>
</dbReference>
<dbReference type="GO" id="GO:0006355">
    <property type="term" value="P:regulation of DNA-templated transcription"/>
    <property type="evidence" value="ECO:0007669"/>
    <property type="project" value="InterPro"/>
</dbReference>
<dbReference type="PROSITE" id="PS50043">
    <property type="entry name" value="HTH_LUXR_2"/>
    <property type="match status" value="1"/>
</dbReference>
<dbReference type="EMBL" id="AM086212">
    <property type="protein sequence ID" value="CAJ30486.1"/>
    <property type="molecule type" value="Genomic_DNA"/>
</dbReference>
<dbReference type="InterPro" id="IPR036388">
    <property type="entry name" value="WH-like_DNA-bd_sf"/>
</dbReference>
<dbReference type="Pfam" id="PF03472">
    <property type="entry name" value="Autoind_bind"/>
    <property type="match status" value="1"/>
</dbReference>
<reference evidence="5" key="1">
    <citation type="submission" date="2005-09" db="EMBL/GenBank/DDBJ databases">
        <title>Involvement of quorum sensing and rpos in rice seddling blight caused by Burkholderia plantarii.</title>
        <authorList>
            <person name="Renando S."/>
            <person name="Iris B."/>
            <person name="Giuliano D."/>
            <person name="Giulia D."/>
            <person name="Vittorio V."/>
        </authorList>
    </citation>
    <scope>NUCLEOTIDE SEQUENCE</scope>
    <source>
        <strain evidence="5">ATCC 43733</strain>
    </source>
</reference>
<dbReference type="PRINTS" id="PR00038">
    <property type="entry name" value="HTHLUXR"/>
</dbReference>
<dbReference type="SUPFAM" id="SSF75516">
    <property type="entry name" value="Pheromone-binding domain of LuxR-like quorum-sensing transcription factors"/>
    <property type="match status" value="1"/>
</dbReference>
<keyword evidence="1" id="KW-0805">Transcription regulation</keyword>
<dbReference type="InterPro" id="IPR000792">
    <property type="entry name" value="Tscrpt_reg_LuxR_C"/>
</dbReference>
<evidence type="ECO:0000256" key="1">
    <source>
        <dbReference type="ARBA" id="ARBA00023015"/>
    </source>
</evidence>
<dbReference type="AlphaFoldDB" id="Q3MQ49"/>